<organism evidence="2 3">
    <name type="scientific">Mycolicibacterium hippocampi</name>
    <dbReference type="NCBI Taxonomy" id="659824"/>
    <lineage>
        <taxon>Bacteria</taxon>
        <taxon>Bacillati</taxon>
        <taxon>Actinomycetota</taxon>
        <taxon>Actinomycetes</taxon>
        <taxon>Mycobacteriales</taxon>
        <taxon>Mycobacteriaceae</taxon>
        <taxon>Mycolicibacterium</taxon>
    </lineage>
</organism>
<accession>A0A850PNL2</accession>
<dbReference type="EMBL" id="JABFYL010000018">
    <property type="protein sequence ID" value="NVN49834.1"/>
    <property type="molecule type" value="Genomic_DNA"/>
</dbReference>
<dbReference type="AlphaFoldDB" id="A0A850PNL2"/>
<evidence type="ECO:0000313" key="2">
    <source>
        <dbReference type="EMBL" id="NVN49834.1"/>
    </source>
</evidence>
<evidence type="ECO:0000313" key="3">
    <source>
        <dbReference type="Proteomes" id="UP000570517"/>
    </source>
</evidence>
<dbReference type="InterPro" id="IPR050266">
    <property type="entry name" value="AB_hydrolase_sf"/>
</dbReference>
<protein>
    <submittedName>
        <fullName evidence="2">Hydrolase, alpha/beta fold family</fullName>
    </submittedName>
</protein>
<dbReference type="Gene3D" id="3.40.50.1820">
    <property type="entry name" value="alpha/beta hydrolase"/>
    <property type="match status" value="1"/>
</dbReference>
<feature type="domain" description="AB hydrolase-1" evidence="1">
    <location>
        <begin position="21"/>
        <end position="253"/>
    </location>
</feature>
<dbReference type="GO" id="GO:0016787">
    <property type="term" value="F:hydrolase activity"/>
    <property type="evidence" value="ECO:0007669"/>
    <property type="project" value="UniProtKB-KW"/>
</dbReference>
<name>A0A850PNL2_9MYCO</name>
<reference evidence="2 3" key="1">
    <citation type="submission" date="2020-05" db="EMBL/GenBank/DDBJ databases">
        <title>Draft genome sequence of Mycobacterium hippocampi DL, isolated from European seabass, Dicentrarchus labrax, reared in fish farms.</title>
        <authorList>
            <person name="Stathopoulou P."/>
            <person name="Asimakis E."/>
            <person name="Tzokas K."/>
            <person name="Batargias C."/>
            <person name="Tsiamis G."/>
        </authorList>
    </citation>
    <scope>NUCLEOTIDE SEQUENCE [LARGE SCALE GENOMIC DNA]</scope>
    <source>
        <strain evidence="2 3">DL</strain>
    </source>
</reference>
<sequence length="274" mass="30277">MPTVELSSGPVSYGDTGGSGPVLVFCHGLLMDGLQWRKVLPLLSGYRCITPTLPLGAHTVAMKPDADLTQLGVARILADFLDALDLDDVTLVLNDWGGGQFVISDGRADRVGRLVLASCEAFDNFPPKPARPAAMLCRIPGGGWLFTKMMGTSFFRHNRKAYGVLSKRGVPDEVYDQWFRPATENRDIRRDMVKFCTGAPPRRVLLEWADRLPAFTRPVLLLWAREDLMFPLEHAERLATTFTDSTLVLVDDSLTLIPEDQPEKFADALTAFVG</sequence>
<keyword evidence="3" id="KW-1185">Reference proteome</keyword>
<proteinExistence type="predicted"/>
<evidence type="ECO:0000259" key="1">
    <source>
        <dbReference type="Pfam" id="PF00561"/>
    </source>
</evidence>
<dbReference type="SUPFAM" id="SSF53474">
    <property type="entry name" value="alpha/beta-Hydrolases"/>
    <property type="match status" value="1"/>
</dbReference>
<gene>
    <name evidence="2" type="ORF">HLY00_133</name>
</gene>
<dbReference type="RefSeq" id="WP_178358191.1">
    <property type="nucleotide sequence ID" value="NZ_JABFYL010000018.1"/>
</dbReference>
<keyword evidence="2" id="KW-0378">Hydrolase</keyword>
<dbReference type="Pfam" id="PF00561">
    <property type="entry name" value="Abhydrolase_1"/>
    <property type="match status" value="1"/>
</dbReference>
<dbReference type="PANTHER" id="PTHR43798">
    <property type="entry name" value="MONOACYLGLYCEROL LIPASE"/>
    <property type="match status" value="1"/>
</dbReference>
<dbReference type="InterPro" id="IPR000073">
    <property type="entry name" value="AB_hydrolase_1"/>
</dbReference>
<dbReference type="Proteomes" id="UP000570517">
    <property type="component" value="Unassembled WGS sequence"/>
</dbReference>
<comment type="caution">
    <text evidence="2">The sequence shown here is derived from an EMBL/GenBank/DDBJ whole genome shotgun (WGS) entry which is preliminary data.</text>
</comment>
<dbReference type="InterPro" id="IPR029058">
    <property type="entry name" value="AB_hydrolase_fold"/>
</dbReference>